<accession>A0A7T8JUC8</accession>
<dbReference type="EMBL" id="CP045907">
    <property type="protein sequence ID" value="QQP35363.1"/>
    <property type="molecule type" value="Genomic_DNA"/>
</dbReference>
<organism evidence="1 2">
    <name type="scientific">Caligus rogercresseyi</name>
    <name type="common">Sea louse</name>
    <dbReference type="NCBI Taxonomy" id="217165"/>
    <lineage>
        <taxon>Eukaryota</taxon>
        <taxon>Metazoa</taxon>
        <taxon>Ecdysozoa</taxon>
        <taxon>Arthropoda</taxon>
        <taxon>Crustacea</taxon>
        <taxon>Multicrustacea</taxon>
        <taxon>Hexanauplia</taxon>
        <taxon>Copepoda</taxon>
        <taxon>Siphonostomatoida</taxon>
        <taxon>Caligidae</taxon>
        <taxon>Caligus</taxon>
    </lineage>
</organism>
<feature type="non-terminal residue" evidence="1">
    <location>
        <position position="98"/>
    </location>
</feature>
<dbReference type="AlphaFoldDB" id="A0A7T8JUC8"/>
<name>A0A7T8JUC8_CALRO</name>
<proteinExistence type="predicted"/>
<evidence type="ECO:0000313" key="2">
    <source>
        <dbReference type="Proteomes" id="UP000595437"/>
    </source>
</evidence>
<gene>
    <name evidence="1" type="ORF">FKW44_023567</name>
</gene>
<sequence length="98" mass="11021">MPEELDMQREKDHQSISFSGISVIIDTMIKSNSRAALRVNRPEIESAVNTEDHNYLEELFEGSEDREGLHAAISLAVERNKPAILEKLLSLTKEGEAK</sequence>
<protein>
    <submittedName>
        <fullName evidence="1">Uncharacterized protein</fullName>
    </submittedName>
</protein>
<dbReference type="OrthoDB" id="7464126at2759"/>
<reference evidence="2" key="1">
    <citation type="submission" date="2021-01" db="EMBL/GenBank/DDBJ databases">
        <title>Caligus Genome Assembly.</title>
        <authorList>
            <person name="Gallardo-Escarate C."/>
        </authorList>
    </citation>
    <scope>NUCLEOTIDE SEQUENCE [LARGE SCALE GENOMIC DNA]</scope>
</reference>
<keyword evidence="2" id="KW-1185">Reference proteome</keyword>
<dbReference type="Proteomes" id="UP000595437">
    <property type="component" value="Chromosome 18"/>
</dbReference>
<evidence type="ECO:0000313" key="1">
    <source>
        <dbReference type="EMBL" id="QQP35363.1"/>
    </source>
</evidence>